<dbReference type="PROSITE" id="PS51355">
    <property type="entry name" value="GLUTATHIONE_PEROXID_3"/>
    <property type="match status" value="1"/>
</dbReference>
<comment type="caution">
    <text evidence="8">The sequence shown here is derived from an EMBL/GenBank/DDBJ whole genome shotgun (WGS) entry which is preliminary data.</text>
</comment>
<dbReference type="Pfam" id="PF00255">
    <property type="entry name" value="GSHPx"/>
    <property type="match status" value="1"/>
</dbReference>
<dbReference type="InterPro" id="IPR029760">
    <property type="entry name" value="GPX_CS"/>
</dbReference>
<dbReference type="AlphaFoldDB" id="A0A9N8WSB9"/>
<dbReference type="InterPro" id="IPR013766">
    <property type="entry name" value="Thioredoxin_domain"/>
</dbReference>
<evidence type="ECO:0000313" key="9">
    <source>
        <dbReference type="Proteomes" id="UP000789706"/>
    </source>
</evidence>
<keyword evidence="2 6" id="KW-0575">Peroxidase</keyword>
<name>A0A9N8WSB9_9GLOM</name>
<dbReference type="GO" id="GO:0140824">
    <property type="term" value="F:thioredoxin-dependent peroxiredoxin activity"/>
    <property type="evidence" value="ECO:0007669"/>
    <property type="project" value="UniProtKB-EC"/>
</dbReference>
<protein>
    <recommendedName>
        <fullName evidence="6">Glutathione peroxidase</fullName>
    </recommendedName>
</protein>
<dbReference type="PANTHER" id="PTHR11592">
    <property type="entry name" value="GLUTATHIONE PEROXIDASE"/>
    <property type="match status" value="1"/>
</dbReference>
<keyword evidence="9" id="KW-1185">Reference proteome</keyword>
<comment type="catalytic activity">
    <reaction evidence="4">
        <text>a hydroperoxide + [thioredoxin]-dithiol = an alcohol + [thioredoxin]-disulfide + H2O</text>
        <dbReference type="Rhea" id="RHEA:62620"/>
        <dbReference type="Rhea" id="RHEA-COMP:10698"/>
        <dbReference type="Rhea" id="RHEA-COMP:10700"/>
        <dbReference type="ChEBI" id="CHEBI:15377"/>
        <dbReference type="ChEBI" id="CHEBI:29950"/>
        <dbReference type="ChEBI" id="CHEBI:30879"/>
        <dbReference type="ChEBI" id="CHEBI:35924"/>
        <dbReference type="ChEBI" id="CHEBI:50058"/>
        <dbReference type="EC" id="1.11.1.24"/>
    </reaction>
</comment>
<dbReference type="Proteomes" id="UP000789706">
    <property type="component" value="Unassembled WGS sequence"/>
</dbReference>
<evidence type="ECO:0000256" key="1">
    <source>
        <dbReference type="ARBA" id="ARBA00006926"/>
    </source>
</evidence>
<evidence type="ECO:0000313" key="8">
    <source>
        <dbReference type="EMBL" id="CAG8491855.1"/>
    </source>
</evidence>
<dbReference type="PRINTS" id="PR01011">
    <property type="entry name" value="GLUTPROXDASE"/>
</dbReference>
<feature type="domain" description="Thioredoxin" evidence="7">
    <location>
        <begin position="1"/>
        <end position="166"/>
    </location>
</feature>
<dbReference type="PROSITE" id="PS51352">
    <property type="entry name" value="THIOREDOXIN_2"/>
    <property type="match status" value="1"/>
</dbReference>
<comment type="similarity">
    <text evidence="1 6">Belongs to the glutathione peroxidase family.</text>
</comment>
<dbReference type="PIRSF" id="PIRSF000303">
    <property type="entry name" value="Glutathion_perox"/>
    <property type="match status" value="1"/>
</dbReference>
<dbReference type="GO" id="GO:0006979">
    <property type="term" value="P:response to oxidative stress"/>
    <property type="evidence" value="ECO:0007669"/>
    <property type="project" value="InterPro"/>
</dbReference>
<dbReference type="InterPro" id="IPR036249">
    <property type="entry name" value="Thioredoxin-like_sf"/>
</dbReference>
<evidence type="ECO:0000256" key="3">
    <source>
        <dbReference type="ARBA" id="ARBA00023002"/>
    </source>
</evidence>
<keyword evidence="3 6" id="KW-0560">Oxidoreductase</keyword>
<dbReference type="SUPFAM" id="SSF52833">
    <property type="entry name" value="Thioredoxin-like"/>
    <property type="match status" value="1"/>
</dbReference>
<evidence type="ECO:0000256" key="6">
    <source>
        <dbReference type="RuleBase" id="RU000499"/>
    </source>
</evidence>
<sequence>MATKSIPKSFYELEEKNIQRIPVKFSEFKGKVVLVVNVASGCEFTKQYKDLQELYDKYESEGFEILGFPCNQFAEQEPEDNEAIEKFVSNRFSLTFPLFQKIEVNGPDASSVYQFLKYHNPGDIKWNFEKFVIDRKGNVRGRYLCPEVPGVGNASTLLFDVIKESA</sequence>
<dbReference type="PANTHER" id="PTHR11592:SF78">
    <property type="entry name" value="GLUTATHIONE PEROXIDASE"/>
    <property type="match status" value="1"/>
</dbReference>
<dbReference type="InterPro" id="IPR000889">
    <property type="entry name" value="Glutathione_peroxidase"/>
</dbReference>
<feature type="active site" evidence="5">
    <location>
        <position position="42"/>
    </location>
</feature>
<evidence type="ECO:0000256" key="4">
    <source>
        <dbReference type="ARBA" id="ARBA00049091"/>
    </source>
</evidence>
<gene>
    <name evidence="8" type="ORF">DEBURN_LOCUS4221</name>
</gene>
<evidence type="ECO:0000256" key="2">
    <source>
        <dbReference type="ARBA" id="ARBA00022559"/>
    </source>
</evidence>
<dbReference type="EMBL" id="CAJVPK010000308">
    <property type="protein sequence ID" value="CAG8491855.1"/>
    <property type="molecule type" value="Genomic_DNA"/>
</dbReference>
<dbReference type="FunFam" id="3.40.30.10:FF:000010">
    <property type="entry name" value="Glutathione peroxidase"/>
    <property type="match status" value="1"/>
</dbReference>
<reference evidence="8" key="1">
    <citation type="submission" date="2021-06" db="EMBL/GenBank/DDBJ databases">
        <authorList>
            <person name="Kallberg Y."/>
            <person name="Tangrot J."/>
            <person name="Rosling A."/>
        </authorList>
    </citation>
    <scope>NUCLEOTIDE SEQUENCE</scope>
    <source>
        <strain evidence="8">AZ414A</strain>
    </source>
</reference>
<evidence type="ECO:0000259" key="7">
    <source>
        <dbReference type="PROSITE" id="PS51352"/>
    </source>
</evidence>
<dbReference type="PROSITE" id="PS00763">
    <property type="entry name" value="GLUTATHIONE_PEROXID_2"/>
    <property type="match status" value="1"/>
</dbReference>
<proteinExistence type="inferred from homology"/>
<dbReference type="Gene3D" id="3.40.30.10">
    <property type="entry name" value="Glutaredoxin"/>
    <property type="match status" value="1"/>
</dbReference>
<evidence type="ECO:0000256" key="5">
    <source>
        <dbReference type="PIRSR" id="PIRSR000303-1"/>
    </source>
</evidence>
<dbReference type="CDD" id="cd00340">
    <property type="entry name" value="GSH_Peroxidase"/>
    <property type="match status" value="1"/>
</dbReference>
<dbReference type="OrthoDB" id="446890at2759"/>
<organism evidence="8 9">
    <name type="scientific">Diversispora eburnea</name>
    <dbReference type="NCBI Taxonomy" id="1213867"/>
    <lineage>
        <taxon>Eukaryota</taxon>
        <taxon>Fungi</taxon>
        <taxon>Fungi incertae sedis</taxon>
        <taxon>Mucoromycota</taxon>
        <taxon>Glomeromycotina</taxon>
        <taxon>Glomeromycetes</taxon>
        <taxon>Diversisporales</taxon>
        <taxon>Diversisporaceae</taxon>
        <taxon>Diversispora</taxon>
    </lineage>
</organism>
<accession>A0A9N8WSB9</accession>